<protein>
    <recommendedName>
        <fullName evidence="3">Aminotransferase class I/classII large domain-containing protein</fullName>
    </recommendedName>
</protein>
<gene>
    <name evidence="4" type="ORF">PSALAMII_LOCUS8075</name>
</gene>
<dbReference type="InterPro" id="IPR015422">
    <property type="entry name" value="PyrdxlP-dep_Trfase_small"/>
</dbReference>
<dbReference type="GO" id="GO:0008483">
    <property type="term" value="F:transaminase activity"/>
    <property type="evidence" value="ECO:0007669"/>
    <property type="project" value="TreeGrafter"/>
</dbReference>
<dbReference type="GO" id="GO:0006520">
    <property type="term" value="P:amino acid metabolic process"/>
    <property type="evidence" value="ECO:0007669"/>
    <property type="project" value="TreeGrafter"/>
</dbReference>
<dbReference type="InterPro" id="IPR015424">
    <property type="entry name" value="PyrdxlP-dep_Trfase"/>
</dbReference>
<name>A0A9W4NPK0_9EURO</name>
<organism evidence="4 5">
    <name type="scientific">Penicillium salamii</name>
    <dbReference type="NCBI Taxonomy" id="1612424"/>
    <lineage>
        <taxon>Eukaryota</taxon>
        <taxon>Fungi</taxon>
        <taxon>Dikarya</taxon>
        <taxon>Ascomycota</taxon>
        <taxon>Pezizomycotina</taxon>
        <taxon>Eurotiomycetes</taxon>
        <taxon>Eurotiomycetidae</taxon>
        <taxon>Eurotiales</taxon>
        <taxon>Aspergillaceae</taxon>
        <taxon>Penicillium</taxon>
    </lineage>
</organism>
<dbReference type="EMBL" id="CAJVPD010000260">
    <property type="protein sequence ID" value="CAG8404861.1"/>
    <property type="molecule type" value="Genomic_DNA"/>
</dbReference>
<accession>A0A9W4NPK0</accession>
<dbReference type="InterPro" id="IPR004838">
    <property type="entry name" value="NHTrfase_class1_PyrdxlP-BS"/>
</dbReference>
<sequence length="457" mass="51529">MHYPPVKPQTELSSQSNWPIMSEIQTNPPFSDRAKRAVIADSKNLMVDILGDIWDAESNPNGYFNVGMAENDLLHDVLLDYINTQLDLPAKYLTYNEGGAGSIRLKEAITRFLNRHFSPAKPVQASQLAVTNGVSSAIEHLSWALASPGDGILLGRPYYGQFVPDIAMRPETQVVPVEFGDCDPLGLTAVEKYEKTLLHWESQTKKKVRALLLCHPNNPLGRCYPKETILEMMKLCTKYQIHLISDEIYALSTWENMIDTNPPPPKFESLLSINPDGIIDPHLLHVLWGMSKDFGANGIRIGVIISQVNSDIHAALRATSIWSYISGISDHIAARILENDVFTDRYIELNRQKLQESYHFVAQYLQNHGIEYEHHGNAGFFIWVNLGKKYLENHKTSHHDGSDLTQEIMDRLLTQKVFLASGIAFGSEQPGWFRIVVSHPTTYLTEALRRIEVAISN</sequence>
<evidence type="ECO:0000256" key="2">
    <source>
        <dbReference type="ARBA" id="ARBA00022898"/>
    </source>
</evidence>
<evidence type="ECO:0000313" key="4">
    <source>
        <dbReference type="EMBL" id="CAG8404861.1"/>
    </source>
</evidence>
<dbReference type="InterPro" id="IPR004839">
    <property type="entry name" value="Aminotransferase_I/II_large"/>
</dbReference>
<dbReference type="InterPro" id="IPR050478">
    <property type="entry name" value="Ethylene_sulfur-biosynth"/>
</dbReference>
<dbReference type="Gene3D" id="3.40.640.10">
    <property type="entry name" value="Type I PLP-dependent aspartate aminotransferase-like (Major domain)"/>
    <property type="match status" value="1"/>
</dbReference>
<dbReference type="Proteomes" id="UP001152592">
    <property type="component" value="Unassembled WGS sequence"/>
</dbReference>
<dbReference type="PRINTS" id="PR00753">
    <property type="entry name" value="ACCSYNTHASE"/>
</dbReference>
<reference evidence="4" key="1">
    <citation type="submission" date="2021-07" db="EMBL/GenBank/DDBJ databases">
        <authorList>
            <person name="Branca A.L. A."/>
        </authorList>
    </citation>
    <scope>NUCLEOTIDE SEQUENCE</scope>
</reference>
<dbReference type="PROSITE" id="PS00105">
    <property type="entry name" value="AA_TRANSFER_CLASS_1"/>
    <property type="match status" value="1"/>
</dbReference>
<dbReference type="InterPro" id="IPR015421">
    <property type="entry name" value="PyrdxlP-dep_Trfase_major"/>
</dbReference>
<feature type="domain" description="Aminotransferase class I/classII large" evidence="3">
    <location>
        <begin position="69"/>
        <end position="451"/>
    </location>
</feature>
<dbReference type="PANTHER" id="PTHR43795">
    <property type="entry name" value="BIFUNCTIONAL ASPARTATE AMINOTRANSFERASE AND GLUTAMATE/ASPARTATE-PREPHENATE AMINOTRANSFERASE-RELATED"/>
    <property type="match status" value="1"/>
</dbReference>
<dbReference type="AlphaFoldDB" id="A0A9W4NPK0"/>
<dbReference type="Gene3D" id="3.90.1150.10">
    <property type="entry name" value="Aspartate Aminotransferase, domain 1"/>
    <property type="match status" value="1"/>
</dbReference>
<dbReference type="PANTHER" id="PTHR43795:SF63">
    <property type="entry name" value="PUTATIVE (AFU_ORTHOLOGUE AFUA_4G00630)-RELATED"/>
    <property type="match status" value="1"/>
</dbReference>
<proteinExistence type="inferred from homology"/>
<dbReference type="GO" id="GO:0030170">
    <property type="term" value="F:pyridoxal phosphate binding"/>
    <property type="evidence" value="ECO:0007669"/>
    <property type="project" value="InterPro"/>
</dbReference>
<evidence type="ECO:0000313" key="5">
    <source>
        <dbReference type="Proteomes" id="UP001152592"/>
    </source>
</evidence>
<comment type="caution">
    <text evidence="4">The sequence shown here is derived from an EMBL/GenBank/DDBJ whole genome shotgun (WGS) entry which is preliminary data.</text>
</comment>
<dbReference type="CDD" id="cd00609">
    <property type="entry name" value="AAT_like"/>
    <property type="match status" value="1"/>
</dbReference>
<evidence type="ECO:0000256" key="1">
    <source>
        <dbReference type="ARBA" id="ARBA00007441"/>
    </source>
</evidence>
<dbReference type="OrthoDB" id="37537at2759"/>
<keyword evidence="2" id="KW-0663">Pyridoxal phosphate</keyword>
<dbReference type="SUPFAM" id="SSF53383">
    <property type="entry name" value="PLP-dependent transferases"/>
    <property type="match status" value="1"/>
</dbReference>
<comment type="similarity">
    <text evidence="1">Belongs to the class-I pyridoxal-phosphate-dependent aminotransferase family.</text>
</comment>
<dbReference type="Pfam" id="PF00155">
    <property type="entry name" value="Aminotran_1_2"/>
    <property type="match status" value="1"/>
</dbReference>
<evidence type="ECO:0000259" key="3">
    <source>
        <dbReference type="Pfam" id="PF00155"/>
    </source>
</evidence>